<sequence length="131" mass="15347">MKKESEVYRLKEGYSPFIYKSETGLTYSFPVASGHVDRTFEFVISELDLDAIKSSAYRFKALYYILFHEAQSTFGTGHPKPRTYTAKEFEEVKNKVLYISEFDLQLYINEFSEGNNLADCYFQMFSDNVFK</sequence>
<name>A0ABU9E0V4_9FLAO</name>
<comment type="caution">
    <text evidence="1">The sequence shown here is derived from an EMBL/GenBank/DDBJ whole genome shotgun (WGS) entry which is preliminary data.</text>
</comment>
<gene>
    <name evidence="1" type="ORF">WMW71_04220</name>
</gene>
<accession>A0ABU9E0V4</accession>
<evidence type="ECO:0000313" key="1">
    <source>
        <dbReference type="EMBL" id="MEK8179539.1"/>
    </source>
</evidence>
<dbReference type="EMBL" id="JBBPCB010000002">
    <property type="protein sequence ID" value="MEK8179539.1"/>
    <property type="molecule type" value="Genomic_DNA"/>
</dbReference>
<organism evidence="1 2">
    <name type="scientific">Flavobacterium buctense</name>
    <dbReference type="NCBI Taxonomy" id="1648146"/>
    <lineage>
        <taxon>Bacteria</taxon>
        <taxon>Pseudomonadati</taxon>
        <taxon>Bacteroidota</taxon>
        <taxon>Flavobacteriia</taxon>
        <taxon>Flavobacteriales</taxon>
        <taxon>Flavobacteriaceae</taxon>
        <taxon>Flavobacterium</taxon>
    </lineage>
</organism>
<dbReference type="RefSeq" id="WP_187660026.1">
    <property type="nucleotide sequence ID" value="NZ_JACTAB010000003.1"/>
</dbReference>
<proteinExistence type="predicted"/>
<evidence type="ECO:0000313" key="2">
    <source>
        <dbReference type="Proteomes" id="UP001491349"/>
    </source>
</evidence>
<protein>
    <submittedName>
        <fullName evidence="1">Uncharacterized protein</fullName>
    </submittedName>
</protein>
<reference evidence="1 2" key="1">
    <citation type="submission" date="2024-04" db="EMBL/GenBank/DDBJ databases">
        <title>draft genome sequnece of Flavobacterium buctense JCM 30750.</title>
        <authorList>
            <person name="Kim D.-U."/>
        </authorList>
    </citation>
    <scope>NUCLEOTIDE SEQUENCE [LARGE SCALE GENOMIC DNA]</scope>
    <source>
        <strain evidence="1 2">JCM 30750</strain>
    </source>
</reference>
<keyword evidence="2" id="KW-1185">Reference proteome</keyword>
<dbReference type="Proteomes" id="UP001491349">
    <property type="component" value="Unassembled WGS sequence"/>
</dbReference>